<keyword evidence="1" id="KW-1133">Transmembrane helix</keyword>
<feature type="transmembrane region" description="Helical" evidence="1">
    <location>
        <begin position="98"/>
        <end position="122"/>
    </location>
</feature>
<dbReference type="AlphaFoldDB" id="A0A6G0U0K5"/>
<gene>
    <name evidence="2" type="ORF">AGLY_004498</name>
</gene>
<evidence type="ECO:0000313" key="3">
    <source>
        <dbReference type="Proteomes" id="UP000475862"/>
    </source>
</evidence>
<keyword evidence="1" id="KW-0812">Transmembrane</keyword>
<keyword evidence="3" id="KW-1185">Reference proteome</keyword>
<dbReference type="OrthoDB" id="10535670at2759"/>
<comment type="caution">
    <text evidence="2">The sequence shown here is derived from an EMBL/GenBank/DDBJ whole genome shotgun (WGS) entry which is preliminary data.</text>
</comment>
<proteinExistence type="predicted"/>
<organism evidence="2 3">
    <name type="scientific">Aphis glycines</name>
    <name type="common">Soybean aphid</name>
    <dbReference type="NCBI Taxonomy" id="307491"/>
    <lineage>
        <taxon>Eukaryota</taxon>
        <taxon>Metazoa</taxon>
        <taxon>Ecdysozoa</taxon>
        <taxon>Arthropoda</taxon>
        <taxon>Hexapoda</taxon>
        <taxon>Insecta</taxon>
        <taxon>Pterygota</taxon>
        <taxon>Neoptera</taxon>
        <taxon>Paraneoptera</taxon>
        <taxon>Hemiptera</taxon>
        <taxon>Sternorrhyncha</taxon>
        <taxon>Aphidomorpha</taxon>
        <taxon>Aphidoidea</taxon>
        <taxon>Aphididae</taxon>
        <taxon>Aphidini</taxon>
        <taxon>Aphis</taxon>
        <taxon>Aphis</taxon>
    </lineage>
</organism>
<reference evidence="2 3" key="1">
    <citation type="submission" date="2019-08" db="EMBL/GenBank/DDBJ databases">
        <title>The genome of the soybean aphid Biotype 1, its phylome, world population structure and adaptation to the North American continent.</title>
        <authorList>
            <person name="Giordano R."/>
            <person name="Donthu R.K."/>
            <person name="Hernandez A.G."/>
            <person name="Wright C.L."/>
            <person name="Zimin A.V."/>
        </authorList>
    </citation>
    <scope>NUCLEOTIDE SEQUENCE [LARGE SCALE GENOMIC DNA]</scope>
    <source>
        <tissue evidence="2">Whole aphids</tissue>
    </source>
</reference>
<dbReference type="Proteomes" id="UP000475862">
    <property type="component" value="Unassembled WGS sequence"/>
</dbReference>
<protein>
    <recommendedName>
        <fullName evidence="4">Transmembrane protein</fullName>
    </recommendedName>
</protein>
<dbReference type="EMBL" id="VYZN01000013">
    <property type="protein sequence ID" value="KAE9541253.1"/>
    <property type="molecule type" value="Genomic_DNA"/>
</dbReference>
<name>A0A6G0U0K5_APHGL</name>
<keyword evidence="1" id="KW-0472">Membrane</keyword>
<sequence length="170" mass="20721">MFQLSTTAKRMENLVLNFQFLTTYNAFFIINFNHKITCKLTNVKLCIQKNQNFQLFINSSKYFEHLIFLSNNHIKKTNLFENRFWEKIPNFQWLVKKVVYVLMAWNVLMEKFTFLFITIIIVSQNYRKSCITFSTLSYLIYKNVYELYLQNNLQIFMIMANFCQYMNFKC</sequence>
<accession>A0A6G0U0K5</accession>
<evidence type="ECO:0008006" key="4">
    <source>
        <dbReference type="Google" id="ProtNLM"/>
    </source>
</evidence>
<evidence type="ECO:0000256" key="1">
    <source>
        <dbReference type="SAM" id="Phobius"/>
    </source>
</evidence>
<evidence type="ECO:0000313" key="2">
    <source>
        <dbReference type="EMBL" id="KAE9541253.1"/>
    </source>
</evidence>